<dbReference type="SUPFAM" id="SSF53822">
    <property type="entry name" value="Periplasmic binding protein-like I"/>
    <property type="match status" value="1"/>
</dbReference>
<feature type="chain" id="PRO_5026721088" evidence="5">
    <location>
        <begin position="36"/>
        <end position="419"/>
    </location>
</feature>
<evidence type="ECO:0000259" key="6">
    <source>
        <dbReference type="Pfam" id="PF13458"/>
    </source>
</evidence>
<evidence type="ECO:0000256" key="4">
    <source>
        <dbReference type="ARBA" id="ARBA00022970"/>
    </source>
</evidence>
<evidence type="ECO:0000256" key="3">
    <source>
        <dbReference type="ARBA" id="ARBA00022729"/>
    </source>
</evidence>
<feature type="domain" description="Leucine-binding protein" evidence="6">
    <location>
        <begin position="57"/>
        <end position="411"/>
    </location>
</feature>
<comment type="similarity">
    <text evidence="1">Belongs to the leucine-binding protein family.</text>
</comment>
<keyword evidence="3 5" id="KW-0732">Signal</keyword>
<dbReference type="PANTHER" id="PTHR30483">
    <property type="entry name" value="LEUCINE-SPECIFIC-BINDING PROTEIN"/>
    <property type="match status" value="1"/>
</dbReference>
<dbReference type="InterPro" id="IPR051010">
    <property type="entry name" value="BCAA_transport"/>
</dbReference>
<dbReference type="PRINTS" id="PR00337">
    <property type="entry name" value="LEUILEVALBP"/>
</dbReference>
<reference evidence="7 8" key="1">
    <citation type="journal article" date="2020" name="Microb. Ecol.">
        <title>Ecogenomics of the Marine Benthic Filamentous Cyanobacterium Adonisia.</title>
        <authorList>
            <person name="Walter J.M."/>
            <person name="Coutinho F.H."/>
            <person name="Leomil L."/>
            <person name="Hargreaves P.I."/>
            <person name="Campeao M.E."/>
            <person name="Vieira V.V."/>
            <person name="Silva B.S."/>
            <person name="Fistarol G.O."/>
            <person name="Salomon P.S."/>
            <person name="Sawabe T."/>
            <person name="Mino S."/>
            <person name="Hosokawa M."/>
            <person name="Miyashita H."/>
            <person name="Maruyama F."/>
            <person name="van Verk M.C."/>
            <person name="Dutilh B.E."/>
            <person name="Thompson C.C."/>
            <person name="Thompson F.L."/>
        </authorList>
    </citation>
    <scope>NUCLEOTIDE SEQUENCE [LARGE SCALE GENOMIC DNA]</scope>
    <source>
        <strain evidence="7 8">CCMR0081</strain>
    </source>
</reference>
<evidence type="ECO:0000256" key="2">
    <source>
        <dbReference type="ARBA" id="ARBA00022448"/>
    </source>
</evidence>
<dbReference type="AlphaFoldDB" id="A0A6M0RUU5"/>
<dbReference type="InterPro" id="IPR028082">
    <property type="entry name" value="Peripla_BP_I"/>
</dbReference>
<keyword evidence="8" id="KW-1185">Reference proteome</keyword>
<proteinExistence type="inferred from homology"/>
<evidence type="ECO:0000313" key="8">
    <source>
        <dbReference type="Proteomes" id="UP000481033"/>
    </source>
</evidence>
<comment type="caution">
    <text evidence="7">The sequence shown here is derived from an EMBL/GenBank/DDBJ whole genome shotgun (WGS) entry which is preliminary data.</text>
</comment>
<dbReference type="Gene3D" id="3.40.50.2300">
    <property type="match status" value="2"/>
</dbReference>
<dbReference type="InterPro" id="IPR000709">
    <property type="entry name" value="Leu_Ile_Val-bd"/>
</dbReference>
<dbReference type="RefSeq" id="WP_163702512.1">
    <property type="nucleotide sequence ID" value="NZ_QXHD01000004.1"/>
</dbReference>
<dbReference type="Pfam" id="PF13458">
    <property type="entry name" value="Peripla_BP_6"/>
    <property type="match status" value="1"/>
</dbReference>
<dbReference type="PANTHER" id="PTHR30483:SF6">
    <property type="entry name" value="PERIPLASMIC BINDING PROTEIN OF ABC TRANSPORTER FOR NATURAL AMINO ACIDS"/>
    <property type="match status" value="1"/>
</dbReference>
<evidence type="ECO:0000313" key="7">
    <source>
        <dbReference type="EMBL" id="NEZ59563.1"/>
    </source>
</evidence>
<gene>
    <name evidence="7" type="ORF">DXZ20_28755</name>
</gene>
<dbReference type="InterPro" id="IPR028081">
    <property type="entry name" value="Leu-bd"/>
</dbReference>
<sequence>MTQNSLKRMFFKRRQVLRGVTGLSAALLASRLAGCATTTDSDATPTAGGETASSSEPIKLGLIAAITGPSAVSGESITRGLTIALEKINASGGVMGGRPLELVIRDDESTPAKGVAAARELIEQEKVALVFGGLDSPVSLAMLPVFHELEVPYMGVWAAATSITRNEFDPNFAFRVSANDNIVDSYLMRYAKQELGATKVGLVLINNPWGESNQAGFEEWAPKYDLDIVGIEKFNDGDTDISPQLGRLQEGGAEVLLMVANAAPSAVAMKSLLRLDWDVPVVSHWGPTGGRFPELAGEEAAARVVFMQTYSFFDAEGERSEALMSKLQEKYDVKGPEDVIAPVGTANAYDAMNLVALAIDTAESLDGPTLRDSFYDLPTYAGLIKTYEQSFSPGNHDALNEDDYILVQWKDNKLVPFQG</sequence>
<keyword evidence="4" id="KW-0029">Amino-acid transport</keyword>
<feature type="signal peptide" evidence="5">
    <location>
        <begin position="1"/>
        <end position="35"/>
    </location>
</feature>
<organism evidence="7 8">
    <name type="scientific">Adonisia turfae CCMR0081</name>
    <dbReference type="NCBI Taxonomy" id="2292702"/>
    <lineage>
        <taxon>Bacteria</taxon>
        <taxon>Bacillati</taxon>
        <taxon>Cyanobacteriota</taxon>
        <taxon>Adonisia</taxon>
        <taxon>Adonisia turfae</taxon>
    </lineage>
</organism>
<keyword evidence="2" id="KW-0813">Transport</keyword>
<protein>
    <submittedName>
        <fullName evidence="7">Ethanolamine utilization protein EutN</fullName>
    </submittedName>
</protein>
<dbReference type="EMBL" id="QXHD01000004">
    <property type="protein sequence ID" value="NEZ59563.1"/>
    <property type="molecule type" value="Genomic_DNA"/>
</dbReference>
<dbReference type="CDD" id="cd19979">
    <property type="entry name" value="PBP1_ABC_ligand_binding-like"/>
    <property type="match status" value="1"/>
</dbReference>
<dbReference type="GO" id="GO:0006865">
    <property type="term" value="P:amino acid transport"/>
    <property type="evidence" value="ECO:0007669"/>
    <property type="project" value="UniProtKB-KW"/>
</dbReference>
<evidence type="ECO:0000256" key="1">
    <source>
        <dbReference type="ARBA" id="ARBA00010062"/>
    </source>
</evidence>
<accession>A0A6M0RUU5</accession>
<evidence type="ECO:0000256" key="5">
    <source>
        <dbReference type="SAM" id="SignalP"/>
    </source>
</evidence>
<dbReference type="Proteomes" id="UP000481033">
    <property type="component" value="Unassembled WGS sequence"/>
</dbReference>
<name>A0A6M0RUU5_9CYAN</name>